<evidence type="ECO:0000256" key="3">
    <source>
        <dbReference type="ARBA" id="ARBA00023015"/>
    </source>
</evidence>
<dbReference type="Pfam" id="PF00155">
    <property type="entry name" value="Aminotran_1_2"/>
    <property type="match status" value="1"/>
</dbReference>
<dbReference type="InterPro" id="IPR015421">
    <property type="entry name" value="PyrdxlP-dep_Trfase_major"/>
</dbReference>
<sequence>MVAEFPVTLERGGTRSLPAQLTAAIRGAIARGVLAPGDVLPSTRELASRLTVSRGTVTTAYDLLIGEGYLVAVDRSRTIVSHRLPSGQRAPEPDPLPPAHTPTDDPAILDLTPGPPGGTPLSDPSWRRCWRQASQPTGGRHRPDPAGEPQLRAAIAEHLRIQRGMVVDPGRVVVTAGAREGIGILMLSLPNGAIRVGVENPGFPGLRNALRRQQADLIEVGVDTGGVRLGELPEDLDLLVLTPNHLYPHGDSMPADRRLELLRWAVRTETLLLEDDYDAEFLHHPAVATLHGMLPDAPVVHLGTFSRVLGADIGTGYLIVPPELVEPVLQARRDLGPPVAAITQRAVAGYLAEGGLRRHLRRSRRLIETNAERVIAALEGIAGVEVVGAMAVIALERERADAVRAACLAKRVRLGDARGRWVGAGSAGITLGLGVPDRELHRGLRVLRRALREE</sequence>
<reference evidence="8 9" key="1">
    <citation type="submission" date="2017-07" db="EMBL/GenBank/DDBJ databases">
        <title>Draft whole genome sequences of clinical Proprionibacteriaceae strains.</title>
        <authorList>
            <person name="Bernier A.-M."/>
            <person name="Bernard K."/>
            <person name="Domingo M.-C."/>
        </authorList>
    </citation>
    <scope>NUCLEOTIDE SEQUENCE [LARGE SCALE GENOMIC DNA]</scope>
    <source>
        <strain evidence="8 9">NML 030167</strain>
    </source>
</reference>
<evidence type="ECO:0000313" key="9">
    <source>
        <dbReference type="Proteomes" id="UP000215896"/>
    </source>
</evidence>
<dbReference type="Gene3D" id="3.40.640.10">
    <property type="entry name" value="Type I PLP-dependent aspartate aminotransferase-like (Major domain)"/>
    <property type="match status" value="1"/>
</dbReference>
<protein>
    <submittedName>
        <fullName evidence="8">GntR family transcriptional regulator</fullName>
    </submittedName>
</protein>
<keyword evidence="9" id="KW-1185">Reference proteome</keyword>
<proteinExistence type="inferred from homology"/>
<dbReference type="RefSeq" id="WP_094402417.1">
    <property type="nucleotide sequence ID" value="NZ_NMVL01000022.1"/>
</dbReference>
<dbReference type="SUPFAM" id="SSF46785">
    <property type="entry name" value="Winged helix' DNA-binding domain"/>
    <property type="match status" value="1"/>
</dbReference>
<keyword evidence="5" id="KW-0804">Transcription</keyword>
<accession>A0A255GT33</accession>
<evidence type="ECO:0000313" key="8">
    <source>
        <dbReference type="EMBL" id="OYO17613.1"/>
    </source>
</evidence>
<evidence type="ECO:0000256" key="1">
    <source>
        <dbReference type="ARBA" id="ARBA00005384"/>
    </source>
</evidence>
<dbReference type="SUPFAM" id="SSF53383">
    <property type="entry name" value="PLP-dependent transferases"/>
    <property type="match status" value="1"/>
</dbReference>
<dbReference type="InterPro" id="IPR036388">
    <property type="entry name" value="WH-like_DNA-bd_sf"/>
</dbReference>
<dbReference type="EMBL" id="NMVO01000001">
    <property type="protein sequence ID" value="OYO17613.1"/>
    <property type="molecule type" value="Genomic_DNA"/>
</dbReference>
<organism evidence="8 9">
    <name type="scientific">Enemella evansiae</name>
    <dbReference type="NCBI Taxonomy" id="2016499"/>
    <lineage>
        <taxon>Bacteria</taxon>
        <taxon>Bacillati</taxon>
        <taxon>Actinomycetota</taxon>
        <taxon>Actinomycetes</taxon>
        <taxon>Propionibacteriales</taxon>
        <taxon>Propionibacteriaceae</taxon>
        <taxon>Enemella</taxon>
    </lineage>
</organism>
<dbReference type="CDD" id="cd00609">
    <property type="entry name" value="AAT_like"/>
    <property type="match status" value="1"/>
</dbReference>
<dbReference type="Proteomes" id="UP000215896">
    <property type="component" value="Unassembled WGS sequence"/>
</dbReference>
<keyword evidence="4" id="KW-0238">DNA-binding</keyword>
<dbReference type="InterPro" id="IPR004839">
    <property type="entry name" value="Aminotransferase_I/II_large"/>
</dbReference>
<feature type="domain" description="HTH gntR-type" evidence="7">
    <location>
        <begin position="15"/>
        <end position="83"/>
    </location>
</feature>
<feature type="region of interest" description="Disordered" evidence="6">
    <location>
        <begin position="82"/>
        <end position="126"/>
    </location>
</feature>
<comment type="similarity">
    <text evidence="1">In the C-terminal section; belongs to the class-I pyridoxal-phosphate-dependent aminotransferase family.</text>
</comment>
<dbReference type="InterPro" id="IPR000524">
    <property type="entry name" value="Tscrpt_reg_HTH_GntR"/>
</dbReference>
<dbReference type="GO" id="GO:0003677">
    <property type="term" value="F:DNA binding"/>
    <property type="evidence" value="ECO:0007669"/>
    <property type="project" value="UniProtKB-KW"/>
</dbReference>
<evidence type="ECO:0000256" key="6">
    <source>
        <dbReference type="SAM" id="MobiDB-lite"/>
    </source>
</evidence>
<dbReference type="PANTHER" id="PTHR46577:SF1">
    <property type="entry name" value="HTH-TYPE TRANSCRIPTIONAL REGULATORY PROTEIN GABR"/>
    <property type="match status" value="1"/>
</dbReference>
<dbReference type="SMART" id="SM00345">
    <property type="entry name" value="HTH_GNTR"/>
    <property type="match status" value="1"/>
</dbReference>
<dbReference type="Pfam" id="PF00392">
    <property type="entry name" value="GntR"/>
    <property type="match status" value="1"/>
</dbReference>
<evidence type="ECO:0000259" key="7">
    <source>
        <dbReference type="PROSITE" id="PS50949"/>
    </source>
</evidence>
<dbReference type="OrthoDB" id="594134at2"/>
<dbReference type="PRINTS" id="PR00035">
    <property type="entry name" value="HTHGNTR"/>
</dbReference>
<dbReference type="InterPro" id="IPR036390">
    <property type="entry name" value="WH_DNA-bd_sf"/>
</dbReference>
<dbReference type="AlphaFoldDB" id="A0A255GT33"/>
<gene>
    <name evidence="8" type="ORF">CGZ94_01615</name>
</gene>
<name>A0A255GT33_9ACTN</name>
<evidence type="ECO:0000256" key="2">
    <source>
        <dbReference type="ARBA" id="ARBA00022898"/>
    </source>
</evidence>
<dbReference type="InterPro" id="IPR051446">
    <property type="entry name" value="HTH_trans_reg/aminotransferase"/>
</dbReference>
<evidence type="ECO:0000256" key="5">
    <source>
        <dbReference type="ARBA" id="ARBA00023163"/>
    </source>
</evidence>
<dbReference type="GO" id="GO:0003700">
    <property type="term" value="F:DNA-binding transcription factor activity"/>
    <property type="evidence" value="ECO:0007669"/>
    <property type="project" value="InterPro"/>
</dbReference>
<dbReference type="InterPro" id="IPR015424">
    <property type="entry name" value="PyrdxlP-dep_Trfase"/>
</dbReference>
<evidence type="ECO:0000256" key="4">
    <source>
        <dbReference type="ARBA" id="ARBA00023125"/>
    </source>
</evidence>
<keyword evidence="3" id="KW-0805">Transcription regulation</keyword>
<dbReference type="GO" id="GO:0030170">
    <property type="term" value="F:pyridoxal phosphate binding"/>
    <property type="evidence" value="ECO:0007669"/>
    <property type="project" value="InterPro"/>
</dbReference>
<dbReference type="CDD" id="cd07377">
    <property type="entry name" value="WHTH_GntR"/>
    <property type="match status" value="1"/>
</dbReference>
<dbReference type="PANTHER" id="PTHR46577">
    <property type="entry name" value="HTH-TYPE TRANSCRIPTIONAL REGULATORY PROTEIN GABR"/>
    <property type="match status" value="1"/>
</dbReference>
<dbReference type="PROSITE" id="PS50949">
    <property type="entry name" value="HTH_GNTR"/>
    <property type="match status" value="1"/>
</dbReference>
<keyword evidence="2" id="KW-0663">Pyridoxal phosphate</keyword>
<comment type="caution">
    <text evidence="8">The sequence shown here is derived from an EMBL/GenBank/DDBJ whole genome shotgun (WGS) entry which is preliminary data.</text>
</comment>
<dbReference type="Gene3D" id="1.10.10.10">
    <property type="entry name" value="Winged helix-like DNA-binding domain superfamily/Winged helix DNA-binding domain"/>
    <property type="match status" value="1"/>
</dbReference>